<keyword evidence="3" id="KW-1003">Cell membrane</keyword>
<evidence type="ECO:0000256" key="8">
    <source>
        <dbReference type="SAM" id="Phobius"/>
    </source>
</evidence>
<dbReference type="Pfam" id="PF04039">
    <property type="entry name" value="MnhB"/>
    <property type="match status" value="1"/>
</dbReference>
<dbReference type="InterPro" id="IPR050622">
    <property type="entry name" value="CPA3_antiporter_subunitB"/>
</dbReference>
<dbReference type="PANTHER" id="PTHR33932">
    <property type="entry name" value="NA(+)/H(+) ANTIPORTER SUBUNIT B"/>
    <property type="match status" value="1"/>
</dbReference>
<feature type="domain" description="Na+/H+ antiporter MnhB subunit-related protein" evidence="9">
    <location>
        <begin position="54"/>
        <end position="177"/>
    </location>
</feature>
<reference evidence="10 11" key="1">
    <citation type="submission" date="2024-03" db="EMBL/GenBank/DDBJ databases">
        <title>Draft genome sequence of Pseudonocardia sp. DW16-2.</title>
        <authorList>
            <person name="Duangmal K."/>
        </authorList>
    </citation>
    <scope>NUCLEOTIDE SEQUENCE [LARGE SCALE GENOMIC DNA]</scope>
    <source>
        <strain evidence="10 11">DW16-2</strain>
    </source>
</reference>
<feature type="transmembrane region" description="Helical" evidence="8">
    <location>
        <begin position="57"/>
        <end position="75"/>
    </location>
</feature>
<keyword evidence="4 8" id="KW-0812">Transmembrane</keyword>
<evidence type="ECO:0000256" key="3">
    <source>
        <dbReference type="ARBA" id="ARBA00022475"/>
    </source>
</evidence>
<dbReference type="InterPro" id="IPR007182">
    <property type="entry name" value="MnhB"/>
</dbReference>
<evidence type="ECO:0000256" key="1">
    <source>
        <dbReference type="ARBA" id="ARBA00004651"/>
    </source>
</evidence>
<comment type="similarity">
    <text evidence="2">Belongs to the CPA3 antiporters (TC 2.A.63) subunit B family.</text>
</comment>
<evidence type="ECO:0000256" key="2">
    <source>
        <dbReference type="ARBA" id="ARBA00009425"/>
    </source>
</evidence>
<feature type="transmembrane region" description="Helical" evidence="8">
    <location>
        <begin position="156"/>
        <end position="180"/>
    </location>
</feature>
<evidence type="ECO:0000313" key="10">
    <source>
        <dbReference type="EMBL" id="MEJ8279245.1"/>
    </source>
</evidence>
<evidence type="ECO:0000313" key="11">
    <source>
        <dbReference type="Proteomes" id="UP001364211"/>
    </source>
</evidence>
<evidence type="ECO:0000256" key="6">
    <source>
        <dbReference type="ARBA" id="ARBA00023136"/>
    </source>
</evidence>
<keyword evidence="11" id="KW-1185">Reference proteome</keyword>
<organism evidence="10 11">
    <name type="scientific">Pseudonocardia spirodelae</name>
    <dbReference type="NCBI Taxonomy" id="3133431"/>
    <lineage>
        <taxon>Bacteria</taxon>
        <taxon>Bacillati</taxon>
        <taxon>Actinomycetota</taxon>
        <taxon>Actinomycetes</taxon>
        <taxon>Pseudonocardiales</taxon>
        <taxon>Pseudonocardiaceae</taxon>
        <taxon>Pseudonocardia</taxon>
    </lineage>
</organism>
<dbReference type="PANTHER" id="PTHR33932:SF4">
    <property type="entry name" value="NA(+)_H(+) ANTIPORTER SUBUNIT B"/>
    <property type="match status" value="1"/>
</dbReference>
<comment type="caution">
    <text evidence="10">The sequence shown here is derived from an EMBL/GenBank/DDBJ whole genome shotgun (WGS) entry which is preliminary data.</text>
</comment>
<feature type="region of interest" description="Disordered" evidence="7">
    <location>
        <begin position="1"/>
        <end position="25"/>
    </location>
</feature>
<protein>
    <submittedName>
        <fullName evidence="10">MnhB domain-containing protein</fullName>
    </submittedName>
</protein>
<name>A0ABU8T787_9PSEU</name>
<dbReference type="RefSeq" id="WP_340288465.1">
    <property type="nucleotide sequence ID" value="NZ_JBBJUP010000006.1"/>
</dbReference>
<feature type="transmembrane region" description="Helical" evidence="8">
    <location>
        <begin position="113"/>
        <end position="136"/>
    </location>
</feature>
<evidence type="ECO:0000256" key="7">
    <source>
        <dbReference type="SAM" id="MobiDB-lite"/>
    </source>
</evidence>
<proteinExistence type="inferred from homology"/>
<dbReference type="Proteomes" id="UP001364211">
    <property type="component" value="Unassembled WGS sequence"/>
</dbReference>
<keyword evidence="5 8" id="KW-1133">Transmembrane helix</keyword>
<accession>A0ABU8T787</accession>
<keyword evidence="6 8" id="KW-0472">Membrane</keyword>
<dbReference type="EMBL" id="JBBJUP010000006">
    <property type="protein sequence ID" value="MEJ8279245.1"/>
    <property type="molecule type" value="Genomic_DNA"/>
</dbReference>
<gene>
    <name evidence="10" type="ORF">WJX68_09910</name>
</gene>
<evidence type="ECO:0000256" key="4">
    <source>
        <dbReference type="ARBA" id="ARBA00022692"/>
    </source>
</evidence>
<feature type="transmembrane region" description="Helical" evidence="8">
    <location>
        <begin position="81"/>
        <end position="101"/>
    </location>
</feature>
<evidence type="ECO:0000259" key="9">
    <source>
        <dbReference type="Pfam" id="PF04039"/>
    </source>
</evidence>
<evidence type="ECO:0000256" key="5">
    <source>
        <dbReference type="ARBA" id="ARBA00022989"/>
    </source>
</evidence>
<sequence length="205" mass="21139">MTTSEQAPGGTRPTGGGSDDARAEEAAAWARMDQPSGRWMLPGACPDARERTLVLEAAARLLFPVVLVFSVFLLLEGHYGPGGGFSGGLVAGLAFVLRHIAGGDDNLGSRFRIRPPVVVGTGLIIAVLTALAPAVFGEPVLSSVKWTITFGPFGHLDVVSSLLLDVGVYLLIIGVVLDLLRSLGSGIARDAREAGEDVAGPGGAR</sequence>
<comment type="subcellular location">
    <subcellularLocation>
        <location evidence="1">Cell membrane</location>
        <topology evidence="1">Multi-pass membrane protein</topology>
    </subcellularLocation>
</comment>